<feature type="compositionally biased region" description="Basic and acidic residues" evidence="1">
    <location>
        <begin position="274"/>
        <end position="348"/>
    </location>
</feature>
<accession>A0AAD1UNR2</accession>
<organism evidence="2 3">
    <name type="scientific">Euplotes crassus</name>
    <dbReference type="NCBI Taxonomy" id="5936"/>
    <lineage>
        <taxon>Eukaryota</taxon>
        <taxon>Sar</taxon>
        <taxon>Alveolata</taxon>
        <taxon>Ciliophora</taxon>
        <taxon>Intramacronucleata</taxon>
        <taxon>Spirotrichea</taxon>
        <taxon>Hypotrichia</taxon>
        <taxon>Euplotida</taxon>
        <taxon>Euplotidae</taxon>
        <taxon>Moneuplotes</taxon>
    </lineage>
</organism>
<reference evidence="2" key="1">
    <citation type="submission" date="2023-07" db="EMBL/GenBank/DDBJ databases">
        <authorList>
            <consortium name="AG Swart"/>
            <person name="Singh M."/>
            <person name="Singh A."/>
            <person name="Seah K."/>
            <person name="Emmerich C."/>
        </authorList>
    </citation>
    <scope>NUCLEOTIDE SEQUENCE</scope>
    <source>
        <strain evidence="2">DP1</strain>
    </source>
</reference>
<feature type="compositionally biased region" description="Basic and acidic residues" evidence="1">
    <location>
        <begin position="236"/>
        <end position="248"/>
    </location>
</feature>
<evidence type="ECO:0000313" key="2">
    <source>
        <dbReference type="EMBL" id="CAI2370773.1"/>
    </source>
</evidence>
<evidence type="ECO:0000313" key="3">
    <source>
        <dbReference type="Proteomes" id="UP001295684"/>
    </source>
</evidence>
<feature type="compositionally biased region" description="Basic and acidic residues" evidence="1">
    <location>
        <begin position="41"/>
        <end position="52"/>
    </location>
</feature>
<feature type="compositionally biased region" description="Basic and acidic residues" evidence="1">
    <location>
        <begin position="24"/>
        <end position="34"/>
    </location>
</feature>
<name>A0AAD1UNR2_EUPCR</name>
<dbReference type="Proteomes" id="UP001295684">
    <property type="component" value="Unassembled WGS sequence"/>
</dbReference>
<evidence type="ECO:0000256" key="1">
    <source>
        <dbReference type="SAM" id="MobiDB-lite"/>
    </source>
</evidence>
<feature type="region of interest" description="Disordered" evidence="1">
    <location>
        <begin position="102"/>
        <end position="361"/>
    </location>
</feature>
<dbReference type="EMBL" id="CAMPGE010011981">
    <property type="protein sequence ID" value="CAI2370773.1"/>
    <property type="molecule type" value="Genomic_DNA"/>
</dbReference>
<gene>
    <name evidence="2" type="ORF">ECRASSUSDP1_LOCUS12092</name>
</gene>
<protein>
    <submittedName>
        <fullName evidence="2">Uncharacterized protein</fullName>
    </submittedName>
</protein>
<keyword evidence="3" id="KW-1185">Reference proteome</keyword>
<sequence length="361" mass="40569">MSSKAKELLAKKKKKANQKKKTTKKEELSAKNKQDTSSAKQENEWEVEKETPQVKTTFKIEGKEVDELQKKIVKEDKKEEVAKWDEEGQEFLKADENSAKLVQDASAAKPSVPGKSASDIQFGGKPSFGSGRPKFTSTGNKSNGAGLGKKSMGAEYFPELGDTAPPPEKDTSSRKLNGPPKFTGNNKNRFDQLEVHKTNKEDKKDDQKDDNREQAPRFKKRKDEFFGNFRANNKNIKADESSPKETEPKPITSSGGPPKFFSKGASNKMTMAKAQEEAERKKEELKKKEDAEEAKMDKKKPLAKKKFDDDKKDNKFIKREPKKVAEDKPKETKPKETKPKVSKEKAVLEDEWGAGGLEDVL</sequence>
<dbReference type="AlphaFoldDB" id="A0AAD1UNR2"/>
<comment type="caution">
    <text evidence="2">The sequence shown here is derived from an EMBL/GenBank/DDBJ whole genome shotgun (WGS) entry which is preliminary data.</text>
</comment>
<feature type="compositionally biased region" description="Basic and acidic residues" evidence="1">
    <location>
        <begin position="1"/>
        <end position="10"/>
    </location>
</feature>
<proteinExistence type="predicted"/>
<feature type="region of interest" description="Disordered" evidence="1">
    <location>
        <begin position="1"/>
        <end position="52"/>
    </location>
</feature>
<feature type="compositionally biased region" description="Basic residues" evidence="1">
    <location>
        <begin position="11"/>
        <end position="23"/>
    </location>
</feature>
<feature type="compositionally biased region" description="Basic and acidic residues" evidence="1">
    <location>
        <begin position="188"/>
        <end position="225"/>
    </location>
</feature>